<dbReference type="Gene3D" id="3.90.400.10">
    <property type="entry name" value="Oligo-1,6-glucosidase, Domain 2"/>
    <property type="match status" value="1"/>
</dbReference>
<feature type="domain" description="Glycosyl hydrolase family 13 catalytic" evidence="2">
    <location>
        <begin position="32"/>
        <end position="427"/>
    </location>
</feature>
<dbReference type="CDD" id="cd11332">
    <property type="entry name" value="AmyAc_OligoGlu_TS"/>
    <property type="match status" value="1"/>
</dbReference>
<dbReference type="Proteomes" id="UP001152519">
    <property type="component" value="Unassembled WGS sequence"/>
</dbReference>
<sequence length="578" mass="62823">MSQHLSDAPRSAAAPAADASARDWWRDAVIYQVYPRSFADGNGDGMGDLPGVTARLPYLRDLGVDAVWLSPFYASPQADAGYDVADYREVDPMFGTLNDADDLVRTAHALNLRVIVDLVPNHCSDQHEWFKQALREGPGSALRDRFHFRAGKGARGELPPNDWESIFGGPAWTRTSDPDGKPGEWYLHLFAPEQPDFNWDHPAVHEEFRSVLRFWLDLGTDGFRIDVAHGLVKAAGLPDIGHSEQLSLLGSAPMPYFDQDGVHEIYRGWRRILDEYPDERIGVAEAWTPTIERAALYLRPDELHQAFNFEYLATPWDAAALHKVIDKSLAAMGAVGAPATWVLSNHDVTRHATRFGNPPGGTQLREAGDRDLGLRRARAATLLMLSLPGSAYLYQGEELGLPDVTDLPDEVRQDPSFFRAAGQDGFRDGCRVPIPWSGTEAPYGFGPAGGGSWLPQPASWAELSVEAQTGDPASTLELYRAALALRRELPALGAGSSVQWLDAPEGALAFRRDGAGDAFLCLVNLTAEPVVLTVPGGRPLLSSAAQRPPTAPAAAGTSDQVDGIDVTIAGDTAIWWAI</sequence>
<dbReference type="InterPro" id="IPR006047">
    <property type="entry name" value="GH13_cat_dom"/>
</dbReference>
<dbReference type="Pfam" id="PF00128">
    <property type="entry name" value="Alpha-amylase"/>
    <property type="match status" value="1"/>
</dbReference>
<accession>A0A9W4DSX5</accession>
<evidence type="ECO:0000259" key="2">
    <source>
        <dbReference type="SMART" id="SM00642"/>
    </source>
</evidence>
<dbReference type="GO" id="GO:0004558">
    <property type="term" value="F:alpha-1,4-glucosidase activity"/>
    <property type="evidence" value="ECO:0007669"/>
    <property type="project" value="UniProtKB-EC"/>
</dbReference>
<dbReference type="EC" id="3.2.1.20" evidence="3"/>
<keyword evidence="3" id="KW-0378">Hydrolase</keyword>
<reference evidence="3" key="1">
    <citation type="submission" date="2021-05" db="EMBL/GenBank/DDBJ databases">
        <authorList>
            <person name="Arsene-Ploetze F."/>
        </authorList>
    </citation>
    <scope>NUCLEOTIDE SEQUENCE</scope>
    <source>
        <strain evidence="3">DSM 42138</strain>
    </source>
</reference>
<gene>
    <name evidence="3" type="ORF">SCOCK_320074</name>
</gene>
<dbReference type="Gene3D" id="2.60.40.1180">
    <property type="entry name" value="Golgi alpha-mannosidase II"/>
    <property type="match status" value="1"/>
</dbReference>
<keyword evidence="3" id="KW-0326">Glycosidase</keyword>
<evidence type="ECO:0000256" key="1">
    <source>
        <dbReference type="ARBA" id="ARBA00008061"/>
    </source>
</evidence>
<dbReference type="Gene3D" id="3.20.20.80">
    <property type="entry name" value="Glycosidases"/>
    <property type="match status" value="1"/>
</dbReference>
<dbReference type="InterPro" id="IPR017853">
    <property type="entry name" value="GH"/>
</dbReference>
<dbReference type="GO" id="GO:0004556">
    <property type="term" value="F:alpha-amylase activity"/>
    <property type="evidence" value="ECO:0007669"/>
    <property type="project" value="TreeGrafter"/>
</dbReference>
<dbReference type="RefSeq" id="WP_251492636.1">
    <property type="nucleotide sequence ID" value="NZ_CAJSLV010000062.1"/>
</dbReference>
<dbReference type="AlphaFoldDB" id="A0A9W4DSX5"/>
<dbReference type="InterPro" id="IPR045857">
    <property type="entry name" value="O16G_dom_2"/>
</dbReference>
<dbReference type="EMBL" id="CAJSLV010000062">
    <property type="protein sequence ID" value="CAG6395473.1"/>
    <property type="molecule type" value="Genomic_DNA"/>
</dbReference>
<dbReference type="PANTHER" id="PTHR10357">
    <property type="entry name" value="ALPHA-AMYLASE FAMILY MEMBER"/>
    <property type="match status" value="1"/>
</dbReference>
<keyword evidence="4" id="KW-1185">Reference proteome</keyword>
<dbReference type="GO" id="GO:0009313">
    <property type="term" value="P:oligosaccharide catabolic process"/>
    <property type="evidence" value="ECO:0007669"/>
    <property type="project" value="TreeGrafter"/>
</dbReference>
<evidence type="ECO:0000313" key="4">
    <source>
        <dbReference type="Proteomes" id="UP001152519"/>
    </source>
</evidence>
<proteinExistence type="inferred from homology"/>
<dbReference type="InterPro" id="IPR013780">
    <property type="entry name" value="Glyco_hydro_b"/>
</dbReference>
<dbReference type="SUPFAM" id="SSF51445">
    <property type="entry name" value="(Trans)glycosidases"/>
    <property type="match status" value="1"/>
</dbReference>
<protein>
    <submittedName>
        <fullName evidence="3">Alpha-glucosidase</fullName>
        <ecNumber evidence="3">3.2.1.20</ecNumber>
    </submittedName>
</protein>
<comment type="caution">
    <text evidence="3">The sequence shown here is derived from an EMBL/GenBank/DDBJ whole genome shotgun (WGS) entry which is preliminary data.</text>
</comment>
<name>A0A9W4DSX5_9ACTN</name>
<organism evidence="3 4">
    <name type="scientific">Actinacidiphila cocklensis</name>
    <dbReference type="NCBI Taxonomy" id="887465"/>
    <lineage>
        <taxon>Bacteria</taxon>
        <taxon>Bacillati</taxon>
        <taxon>Actinomycetota</taxon>
        <taxon>Actinomycetes</taxon>
        <taxon>Kitasatosporales</taxon>
        <taxon>Streptomycetaceae</taxon>
        <taxon>Actinacidiphila</taxon>
    </lineage>
</organism>
<evidence type="ECO:0000313" key="3">
    <source>
        <dbReference type="EMBL" id="CAG6395473.1"/>
    </source>
</evidence>
<comment type="similarity">
    <text evidence="1">Belongs to the glycosyl hydrolase 13 family.</text>
</comment>
<dbReference type="PANTHER" id="PTHR10357:SF179">
    <property type="entry name" value="NEUTRAL AND BASIC AMINO ACID TRANSPORT PROTEIN RBAT"/>
    <property type="match status" value="1"/>
</dbReference>
<dbReference type="SMART" id="SM00642">
    <property type="entry name" value="Aamy"/>
    <property type="match status" value="1"/>
</dbReference>